<feature type="region of interest" description="Disordered" evidence="5">
    <location>
        <begin position="1"/>
        <end position="53"/>
    </location>
</feature>
<evidence type="ECO:0000256" key="3">
    <source>
        <dbReference type="ARBA" id="ARBA00023125"/>
    </source>
</evidence>
<keyword evidence="8" id="KW-1185">Reference proteome</keyword>
<feature type="domain" description="HTH merR-type" evidence="6">
    <location>
        <begin position="50"/>
        <end position="118"/>
    </location>
</feature>
<feature type="compositionally biased region" description="Low complexity" evidence="5">
    <location>
        <begin position="13"/>
        <end position="23"/>
    </location>
</feature>
<dbReference type="Proteomes" id="UP001499884">
    <property type="component" value="Unassembled WGS sequence"/>
</dbReference>
<reference evidence="8" key="1">
    <citation type="journal article" date="2019" name="Int. J. Syst. Evol. Microbiol.">
        <title>The Global Catalogue of Microorganisms (GCM) 10K type strain sequencing project: providing services to taxonomists for standard genome sequencing and annotation.</title>
        <authorList>
            <consortium name="The Broad Institute Genomics Platform"/>
            <consortium name="The Broad Institute Genome Sequencing Center for Infectious Disease"/>
            <person name="Wu L."/>
            <person name="Ma J."/>
        </authorList>
    </citation>
    <scope>NUCLEOTIDE SEQUENCE [LARGE SCALE GENOMIC DNA]</scope>
    <source>
        <strain evidence="8">JCM 30846</strain>
    </source>
</reference>
<gene>
    <name evidence="7" type="ORF">GCM10023082_20370</name>
</gene>
<feature type="compositionally biased region" description="Basic and acidic residues" evidence="5">
    <location>
        <begin position="27"/>
        <end position="45"/>
    </location>
</feature>
<organism evidence="7 8">
    <name type="scientific">Streptomyces tremellae</name>
    <dbReference type="NCBI Taxonomy" id="1124239"/>
    <lineage>
        <taxon>Bacteria</taxon>
        <taxon>Bacillati</taxon>
        <taxon>Actinomycetota</taxon>
        <taxon>Actinomycetes</taxon>
        <taxon>Kitasatosporales</taxon>
        <taxon>Streptomycetaceae</taxon>
        <taxon>Streptomyces</taxon>
    </lineage>
</organism>
<accession>A0ABP7ESA3</accession>
<dbReference type="Pfam" id="PF13411">
    <property type="entry name" value="MerR_1"/>
    <property type="match status" value="1"/>
</dbReference>
<sequence>MRSHASNAPSGDGAAASPRPLSPRGRRPADSRESTSESGPRRNPDSDPASLSISELAHRCHVSTRSLRYYEEQGLLIPSRNTVGHRRYQPKDADCVGFIQRLYGAGLPSDLIRTVVQEWKRPDSAPRVEALLRTRHAELSREAEELHSKLTGLEAVLKAVTDSS</sequence>
<evidence type="ECO:0000256" key="4">
    <source>
        <dbReference type="ARBA" id="ARBA00023163"/>
    </source>
</evidence>
<keyword evidence="3" id="KW-0238">DNA-binding</keyword>
<evidence type="ECO:0000313" key="7">
    <source>
        <dbReference type="EMBL" id="GAA3722461.1"/>
    </source>
</evidence>
<dbReference type="PANTHER" id="PTHR30204:SF69">
    <property type="entry name" value="MERR-FAMILY TRANSCRIPTIONAL REGULATOR"/>
    <property type="match status" value="1"/>
</dbReference>
<evidence type="ECO:0000256" key="1">
    <source>
        <dbReference type="ARBA" id="ARBA00022491"/>
    </source>
</evidence>
<keyword evidence="4" id="KW-0804">Transcription</keyword>
<keyword evidence="2" id="KW-0805">Transcription regulation</keyword>
<dbReference type="RefSeq" id="WP_345644189.1">
    <property type="nucleotide sequence ID" value="NZ_BAABEP010000009.1"/>
</dbReference>
<evidence type="ECO:0000259" key="6">
    <source>
        <dbReference type="PROSITE" id="PS50937"/>
    </source>
</evidence>
<evidence type="ECO:0000256" key="5">
    <source>
        <dbReference type="SAM" id="MobiDB-lite"/>
    </source>
</evidence>
<dbReference type="Gene3D" id="1.10.1660.10">
    <property type="match status" value="1"/>
</dbReference>
<proteinExistence type="predicted"/>
<dbReference type="CDD" id="cd00592">
    <property type="entry name" value="HTH_MerR-like"/>
    <property type="match status" value="1"/>
</dbReference>
<dbReference type="PRINTS" id="PR00040">
    <property type="entry name" value="HTHMERR"/>
</dbReference>
<dbReference type="PROSITE" id="PS50937">
    <property type="entry name" value="HTH_MERR_2"/>
    <property type="match status" value="1"/>
</dbReference>
<evidence type="ECO:0000256" key="2">
    <source>
        <dbReference type="ARBA" id="ARBA00023015"/>
    </source>
</evidence>
<dbReference type="InterPro" id="IPR009061">
    <property type="entry name" value="DNA-bd_dom_put_sf"/>
</dbReference>
<protein>
    <recommendedName>
        <fullName evidence="6">HTH merR-type domain-containing protein</fullName>
    </recommendedName>
</protein>
<dbReference type="SUPFAM" id="SSF46955">
    <property type="entry name" value="Putative DNA-binding domain"/>
    <property type="match status" value="1"/>
</dbReference>
<keyword evidence="1" id="KW-0678">Repressor</keyword>
<dbReference type="InterPro" id="IPR047057">
    <property type="entry name" value="MerR_fam"/>
</dbReference>
<dbReference type="PANTHER" id="PTHR30204">
    <property type="entry name" value="REDOX-CYCLING DRUG-SENSING TRANSCRIPTIONAL ACTIVATOR SOXR"/>
    <property type="match status" value="1"/>
</dbReference>
<evidence type="ECO:0000313" key="8">
    <source>
        <dbReference type="Proteomes" id="UP001499884"/>
    </source>
</evidence>
<dbReference type="SMART" id="SM00422">
    <property type="entry name" value="HTH_MERR"/>
    <property type="match status" value="1"/>
</dbReference>
<dbReference type="EMBL" id="BAABEP010000009">
    <property type="protein sequence ID" value="GAA3722461.1"/>
    <property type="molecule type" value="Genomic_DNA"/>
</dbReference>
<comment type="caution">
    <text evidence="7">The sequence shown here is derived from an EMBL/GenBank/DDBJ whole genome shotgun (WGS) entry which is preliminary data.</text>
</comment>
<name>A0ABP7ESA3_9ACTN</name>
<dbReference type="InterPro" id="IPR000551">
    <property type="entry name" value="MerR-type_HTH_dom"/>
</dbReference>